<dbReference type="Proteomes" id="UP000239724">
    <property type="component" value="Unassembled WGS sequence"/>
</dbReference>
<evidence type="ECO:0000256" key="1">
    <source>
        <dbReference type="SAM" id="MobiDB-lite"/>
    </source>
</evidence>
<feature type="transmembrane region" description="Helical" evidence="2">
    <location>
        <begin position="156"/>
        <end position="180"/>
    </location>
</feature>
<accession>A0A2S6NKE2</accession>
<evidence type="ECO:0000256" key="2">
    <source>
        <dbReference type="SAM" id="Phobius"/>
    </source>
</evidence>
<name>A0A2S6NKE2_RHOGL</name>
<sequence length="335" mass="35342">MCRPGRGGADIAVCPAGSGVAEREHANRGPATGTDAGRGIAPGHRRRQRRARGAGARSRAHGRCVASPGDADANPAGRHVPDRLCPARPAFHHQRPIGLGAAADHGAGGGPDDPQCGFRRAGDADRGHRGRCVFHWRGYRAMSPVAWRTGRPGQALAVGCGLLGLALIWLGAIAPLWSWYADRQALLERRQMMLAHMQGLAARLPALRAASASRHGVEAEHDMLPGATDAVAAAALQEAVQKMATAAGASLTAVETLPPATEADRWRKVSLRISLNAPWPVLIGLMHAIERSPSRLFIADVHFHSPAILVHSTNRPIQASMVLYGFRRAAGGQGA</sequence>
<evidence type="ECO:0008006" key="5">
    <source>
        <dbReference type="Google" id="ProtNLM"/>
    </source>
</evidence>
<feature type="region of interest" description="Disordered" evidence="1">
    <location>
        <begin position="19"/>
        <end position="80"/>
    </location>
</feature>
<dbReference type="AlphaFoldDB" id="A0A2S6NKE2"/>
<proteinExistence type="predicted"/>
<evidence type="ECO:0000313" key="3">
    <source>
        <dbReference type="EMBL" id="PPQ35396.1"/>
    </source>
</evidence>
<feature type="compositionally biased region" description="Basic residues" evidence="1">
    <location>
        <begin position="43"/>
        <end position="62"/>
    </location>
</feature>
<keyword evidence="2" id="KW-0472">Membrane</keyword>
<comment type="caution">
    <text evidence="3">The sequence shown here is derived from an EMBL/GenBank/DDBJ whole genome shotgun (WGS) entry which is preliminary data.</text>
</comment>
<dbReference type="InterPro" id="IPR034756">
    <property type="entry name" value="T2SSM_b"/>
</dbReference>
<organism evidence="3 4">
    <name type="scientific">Rhodopila globiformis</name>
    <name type="common">Rhodopseudomonas globiformis</name>
    <dbReference type="NCBI Taxonomy" id="1071"/>
    <lineage>
        <taxon>Bacteria</taxon>
        <taxon>Pseudomonadati</taxon>
        <taxon>Pseudomonadota</taxon>
        <taxon>Alphaproteobacteria</taxon>
        <taxon>Acetobacterales</taxon>
        <taxon>Acetobacteraceae</taxon>
        <taxon>Rhodopila</taxon>
    </lineage>
</organism>
<protein>
    <recommendedName>
        <fullName evidence="5">General secretion pathway protein M</fullName>
    </recommendedName>
</protein>
<dbReference type="NCBIfam" id="NF040576">
    <property type="entry name" value="T2SS_GspM_XpsM"/>
    <property type="match status" value="1"/>
</dbReference>
<dbReference type="Pfam" id="PF10741">
    <property type="entry name" value="T2SSM_b"/>
    <property type="match status" value="1"/>
</dbReference>
<keyword evidence="2" id="KW-1133">Transmembrane helix</keyword>
<dbReference type="EMBL" id="NHRY01000074">
    <property type="protein sequence ID" value="PPQ35396.1"/>
    <property type="molecule type" value="Genomic_DNA"/>
</dbReference>
<reference evidence="3 4" key="1">
    <citation type="journal article" date="2018" name="Arch. Microbiol.">
        <title>New insights into the metabolic potential of the phototrophic purple bacterium Rhodopila globiformis DSM 161(T) from its draft genome sequence and evidence for a vanadium-dependent nitrogenase.</title>
        <authorList>
            <person name="Imhoff J.F."/>
            <person name="Rahn T."/>
            <person name="Kunzel S."/>
            <person name="Neulinger S.C."/>
        </authorList>
    </citation>
    <scope>NUCLEOTIDE SEQUENCE [LARGE SCALE GENOMIC DNA]</scope>
    <source>
        <strain evidence="3 4">DSM 161</strain>
    </source>
</reference>
<evidence type="ECO:0000313" key="4">
    <source>
        <dbReference type="Proteomes" id="UP000239724"/>
    </source>
</evidence>
<keyword evidence="2" id="KW-0812">Transmembrane</keyword>
<gene>
    <name evidence="3" type="ORF">CCS01_07775</name>
</gene>
<keyword evidence="4" id="KW-1185">Reference proteome</keyword>